<proteinExistence type="predicted"/>
<evidence type="ECO:0000256" key="2">
    <source>
        <dbReference type="ARBA" id="ARBA00022723"/>
    </source>
</evidence>
<keyword evidence="2" id="KW-0479">Metal-binding</keyword>
<comment type="cofactor">
    <cofactor evidence="1">
        <name>a divalent metal cation</name>
        <dbReference type="ChEBI" id="CHEBI:60240"/>
    </cofactor>
</comment>
<dbReference type="AlphaFoldDB" id="A0A7R9CJ69"/>
<feature type="compositionally biased region" description="Basic and acidic residues" evidence="3">
    <location>
        <begin position="136"/>
        <end position="149"/>
    </location>
</feature>
<evidence type="ECO:0000313" key="5">
    <source>
        <dbReference type="EMBL" id="CAD7396304.1"/>
    </source>
</evidence>
<organism evidence="5">
    <name type="scientific">Timema cristinae</name>
    <name type="common">Walking stick</name>
    <dbReference type="NCBI Taxonomy" id="61476"/>
    <lineage>
        <taxon>Eukaryota</taxon>
        <taxon>Metazoa</taxon>
        <taxon>Ecdysozoa</taxon>
        <taxon>Arthropoda</taxon>
        <taxon>Hexapoda</taxon>
        <taxon>Insecta</taxon>
        <taxon>Pterygota</taxon>
        <taxon>Neoptera</taxon>
        <taxon>Polyneoptera</taxon>
        <taxon>Phasmatodea</taxon>
        <taxon>Timematodea</taxon>
        <taxon>Timematoidea</taxon>
        <taxon>Timematidae</taxon>
        <taxon>Timema</taxon>
    </lineage>
</organism>
<evidence type="ECO:0000259" key="4">
    <source>
        <dbReference type="Pfam" id="PF13359"/>
    </source>
</evidence>
<protein>
    <recommendedName>
        <fullName evidence="4">DDE Tnp4 domain-containing protein</fullName>
    </recommendedName>
</protein>
<dbReference type="Pfam" id="PF13359">
    <property type="entry name" value="DDE_Tnp_4"/>
    <property type="match status" value="1"/>
</dbReference>
<dbReference type="EMBL" id="OC317346">
    <property type="protein sequence ID" value="CAD7396304.1"/>
    <property type="molecule type" value="Genomic_DNA"/>
</dbReference>
<name>A0A7R9CJ69_TIMCR</name>
<gene>
    <name evidence="5" type="ORF">TCEB3V08_LOCUS3539</name>
</gene>
<dbReference type="InterPro" id="IPR027806">
    <property type="entry name" value="HARBI1_dom"/>
</dbReference>
<accession>A0A7R9CJ69</accession>
<feature type="domain" description="DDE Tnp4" evidence="4">
    <location>
        <begin position="49"/>
        <end position="129"/>
    </location>
</feature>
<evidence type="ECO:0000256" key="3">
    <source>
        <dbReference type="SAM" id="MobiDB-lite"/>
    </source>
</evidence>
<sequence>MKADRVPVVTSDNFAPSIACLPTELRVPDSIPGMVEKFVNCGKFEDAQMRNCFLLGDGGYEVRSYLLTPLATPTTVIEQLYNESQIRTRNVAERTYGVWKRRFHILSLGIKVHVKLAENIIVATVVLHNIASQNREDVPSRDPEVHVEPEDWGGGVPQHAPRQGHIDAMRQYLLEHYFGRYFTPSCAEPHSVIIFFMVRDVGCMPITERFEICFIDRSLSALQDHFVERIKAGSEPTFVWRESGKPFSKNHPQFTRPRFEPRSPRPQQSSSTRISALANYATEAAQHTLSNKKLPSTITPEPALREQQCSLYLAVPPSYPLLSYVRMRTTVKPQDLPSHKCRPRVRCAEEYYLRKTHVQGRDSSVVAIRSISCCFVPRYLYLTQDKTSRRSHSTLLGPNQHQLIASFHGNKQVTSMPRYYYTGYHLGRTTFGPHIPVLRIVNKVY</sequence>
<dbReference type="GO" id="GO:0046872">
    <property type="term" value="F:metal ion binding"/>
    <property type="evidence" value="ECO:0007669"/>
    <property type="project" value="UniProtKB-KW"/>
</dbReference>
<feature type="region of interest" description="Disordered" evidence="3">
    <location>
        <begin position="136"/>
        <end position="159"/>
    </location>
</feature>
<feature type="region of interest" description="Disordered" evidence="3">
    <location>
        <begin position="246"/>
        <end position="273"/>
    </location>
</feature>
<reference evidence="5" key="1">
    <citation type="submission" date="2020-11" db="EMBL/GenBank/DDBJ databases">
        <authorList>
            <person name="Tran Van P."/>
        </authorList>
    </citation>
    <scope>NUCLEOTIDE SEQUENCE</scope>
</reference>
<evidence type="ECO:0000256" key="1">
    <source>
        <dbReference type="ARBA" id="ARBA00001968"/>
    </source>
</evidence>